<dbReference type="Pfam" id="PF00440">
    <property type="entry name" value="TetR_N"/>
    <property type="match status" value="1"/>
</dbReference>
<feature type="DNA-binding region" description="H-T-H motif" evidence="4">
    <location>
        <begin position="36"/>
        <end position="55"/>
    </location>
</feature>
<evidence type="ECO:0000256" key="4">
    <source>
        <dbReference type="PROSITE-ProRule" id="PRU00335"/>
    </source>
</evidence>
<evidence type="ECO:0000313" key="6">
    <source>
        <dbReference type="EMBL" id="PRX92487.1"/>
    </source>
</evidence>
<evidence type="ECO:0000256" key="2">
    <source>
        <dbReference type="ARBA" id="ARBA00023125"/>
    </source>
</evidence>
<evidence type="ECO:0000256" key="1">
    <source>
        <dbReference type="ARBA" id="ARBA00023015"/>
    </source>
</evidence>
<dbReference type="InterPro" id="IPR036271">
    <property type="entry name" value="Tet_transcr_reg_TetR-rel_C_sf"/>
</dbReference>
<evidence type="ECO:0000259" key="5">
    <source>
        <dbReference type="PROSITE" id="PS50977"/>
    </source>
</evidence>
<dbReference type="PRINTS" id="PR00455">
    <property type="entry name" value="HTHTETR"/>
</dbReference>
<gene>
    <name evidence="6" type="ORF">CLV72_110249</name>
</gene>
<comment type="caution">
    <text evidence="6">The sequence shown here is derived from an EMBL/GenBank/DDBJ whole genome shotgun (WGS) entry which is preliminary data.</text>
</comment>
<dbReference type="Pfam" id="PF14246">
    <property type="entry name" value="TetR_C_7"/>
    <property type="match status" value="1"/>
</dbReference>
<dbReference type="InterPro" id="IPR001647">
    <property type="entry name" value="HTH_TetR"/>
</dbReference>
<dbReference type="RefSeq" id="WP_245930507.1">
    <property type="nucleotide sequence ID" value="NZ_PVZC01000010.1"/>
</dbReference>
<dbReference type="SUPFAM" id="SSF46689">
    <property type="entry name" value="Homeodomain-like"/>
    <property type="match status" value="1"/>
</dbReference>
<dbReference type="SUPFAM" id="SSF48498">
    <property type="entry name" value="Tetracyclin repressor-like, C-terminal domain"/>
    <property type="match status" value="1"/>
</dbReference>
<evidence type="ECO:0000313" key="7">
    <source>
        <dbReference type="Proteomes" id="UP000237846"/>
    </source>
</evidence>
<dbReference type="InterPro" id="IPR039536">
    <property type="entry name" value="TetR_C_Proteobacteria"/>
</dbReference>
<dbReference type="Gene3D" id="1.10.357.10">
    <property type="entry name" value="Tetracycline Repressor, domain 2"/>
    <property type="match status" value="1"/>
</dbReference>
<keyword evidence="2 4" id="KW-0238">DNA-binding</keyword>
<dbReference type="PROSITE" id="PS50977">
    <property type="entry name" value="HTH_TETR_2"/>
    <property type="match status" value="1"/>
</dbReference>
<sequence>MTASHGAARPGSAATRERILDAAAEVMRELGLARATTKEIARAAGYSEATLYKHFADKTELFVRVLAERAPDFVGILARLPGLVGTGALAEHLRDTARQAVLFYAQGVPMAASVFAEPTVLARHRERIGAMAAGPGQARAALAEYLRAEQRAGRVRADADPEAAAALLLGACFQEGFLRAFAGVDPTEGLDEFSAKVVADLLTGIGPDRETSAS</sequence>
<evidence type="ECO:0000256" key="3">
    <source>
        <dbReference type="ARBA" id="ARBA00023163"/>
    </source>
</evidence>
<keyword evidence="7" id="KW-1185">Reference proteome</keyword>
<protein>
    <submittedName>
        <fullName evidence="6">TetR family transcriptional regulator</fullName>
    </submittedName>
</protein>
<feature type="domain" description="HTH tetR-type" evidence="5">
    <location>
        <begin position="13"/>
        <end position="73"/>
    </location>
</feature>
<dbReference type="EMBL" id="PVZC01000010">
    <property type="protein sequence ID" value="PRX92487.1"/>
    <property type="molecule type" value="Genomic_DNA"/>
</dbReference>
<name>A0A2T0PUA9_9ACTN</name>
<keyword evidence="1" id="KW-0805">Transcription regulation</keyword>
<dbReference type="Proteomes" id="UP000237846">
    <property type="component" value="Unassembled WGS sequence"/>
</dbReference>
<dbReference type="InterPro" id="IPR050109">
    <property type="entry name" value="HTH-type_TetR-like_transc_reg"/>
</dbReference>
<proteinExistence type="predicted"/>
<dbReference type="GO" id="GO:0000976">
    <property type="term" value="F:transcription cis-regulatory region binding"/>
    <property type="evidence" value="ECO:0007669"/>
    <property type="project" value="TreeGrafter"/>
</dbReference>
<accession>A0A2T0PUA9</accession>
<dbReference type="PANTHER" id="PTHR30055:SF234">
    <property type="entry name" value="HTH-TYPE TRANSCRIPTIONAL REGULATOR BETI"/>
    <property type="match status" value="1"/>
</dbReference>
<dbReference type="PANTHER" id="PTHR30055">
    <property type="entry name" value="HTH-TYPE TRANSCRIPTIONAL REGULATOR RUTR"/>
    <property type="match status" value="1"/>
</dbReference>
<dbReference type="AlphaFoldDB" id="A0A2T0PUA9"/>
<dbReference type="InterPro" id="IPR009057">
    <property type="entry name" value="Homeodomain-like_sf"/>
</dbReference>
<dbReference type="GO" id="GO:0003700">
    <property type="term" value="F:DNA-binding transcription factor activity"/>
    <property type="evidence" value="ECO:0007669"/>
    <property type="project" value="TreeGrafter"/>
</dbReference>
<organism evidence="6 7">
    <name type="scientific">Allonocardiopsis opalescens</name>
    <dbReference type="NCBI Taxonomy" id="1144618"/>
    <lineage>
        <taxon>Bacteria</taxon>
        <taxon>Bacillati</taxon>
        <taxon>Actinomycetota</taxon>
        <taxon>Actinomycetes</taxon>
        <taxon>Streptosporangiales</taxon>
        <taxon>Allonocardiopsis</taxon>
    </lineage>
</organism>
<keyword evidence="3" id="KW-0804">Transcription</keyword>
<reference evidence="6 7" key="1">
    <citation type="submission" date="2018-03" db="EMBL/GenBank/DDBJ databases">
        <title>Genomic Encyclopedia of Archaeal and Bacterial Type Strains, Phase II (KMG-II): from individual species to whole genera.</title>
        <authorList>
            <person name="Goeker M."/>
        </authorList>
    </citation>
    <scope>NUCLEOTIDE SEQUENCE [LARGE SCALE GENOMIC DNA]</scope>
    <source>
        <strain evidence="6 7">DSM 45601</strain>
    </source>
</reference>